<accession>A0ABW6DHG3</accession>
<protein>
    <recommendedName>
        <fullName evidence="3">DUF3575 domain-containing protein</fullName>
    </recommendedName>
</protein>
<reference evidence="1 2" key="1">
    <citation type="submission" date="2024-03" db="EMBL/GenBank/DDBJ databases">
        <title>Aquirufa genome sequencing.</title>
        <authorList>
            <person name="Pitt A."/>
            <person name="Hahn M.W."/>
        </authorList>
    </citation>
    <scope>NUCLEOTIDE SEQUENCE [LARGE SCALE GENOMIC DNA]</scope>
    <source>
        <strain evidence="1 2">OSTEICH-129V</strain>
    </source>
</reference>
<name>A0ABW6DHG3_9BACT</name>
<gene>
    <name evidence="1" type="ORF">U0R10_02230</name>
</gene>
<evidence type="ECO:0000313" key="1">
    <source>
        <dbReference type="EMBL" id="MFD3393429.1"/>
    </source>
</evidence>
<organism evidence="1 2">
    <name type="scientific">Aquirufa avitistagni</name>
    <dbReference type="NCBI Taxonomy" id="3104728"/>
    <lineage>
        <taxon>Bacteria</taxon>
        <taxon>Pseudomonadati</taxon>
        <taxon>Bacteroidota</taxon>
        <taxon>Cytophagia</taxon>
        <taxon>Cytophagales</taxon>
        <taxon>Flectobacillaceae</taxon>
        <taxon>Aquirufa</taxon>
    </lineage>
</organism>
<keyword evidence="2" id="KW-1185">Reference proteome</keyword>
<proteinExistence type="predicted"/>
<evidence type="ECO:0000313" key="2">
    <source>
        <dbReference type="Proteomes" id="UP001598138"/>
    </source>
</evidence>
<dbReference type="EMBL" id="JBBKXZ010000001">
    <property type="protein sequence ID" value="MFD3393429.1"/>
    <property type="molecule type" value="Genomic_DNA"/>
</dbReference>
<sequence>MRALVFIFMLILPGCLLAQKRFVRIQLPNATPLVGQFQSEDERAIQVLELNLGPMQVIKSQIQSQDELGNSIRVEIQLYDNRTIICALQELSADQVQAISQELGNLAISRANVKSLRYLPEVAGGQAGIQFDNPHPTRYFFGPSAIPLRKGERYYQNAYVLANSVQYGVNDHFSIGGGAVIPFAFFITPKWGYQVAPQWHLGYGMLAATSFIKDFNFGLAVGYGSATYGTREHNVTLNAGWGAVKQQDPNASYAWRGARRPMFTISAMTRISNRVMLVTENWLFSLREYDFQTETYSMKNRGVLTGGFRFMGEKNSFDFGVLIPAGEAVAIPYIDYVFKF</sequence>
<evidence type="ECO:0008006" key="3">
    <source>
        <dbReference type="Google" id="ProtNLM"/>
    </source>
</evidence>
<comment type="caution">
    <text evidence="1">The sequence shown here is derived from an EMBL/GenBank/DDBJ whole genome shotgun (WGS) entry which is preliminary data.</text>
</comment>
<dbReference type="Proteomes" id="UP001598138">
    <property type="component" value="Unassembled WGS sequence"/>
</dbReference>
<dbReference type="RefSeq" id="WP_377982067.1">
    <property type="nucleotide sequence ID" value="NZ_JBBKXZ010000001.1"/>
</dbReference>